<evidence type="ECO:0000313" key="3">
    <source>
        <dbReference type="Proteomes" id="UP000053825"/>
    </source>
</evidence>
<evidence type="ECO:0000313" key="2">
    <source>
        <dbReference type="EMBL" id="KOC69691.1"/>
    </source>
</evidence>
<name>A0A0L7RG29_9HYME</name>
<accession>A0A0L7RG29</accession>
<proteinExistence type="predicted"/>
<organism evidence="2 3">
    <name type="scientific">Habropoda laboriosa</name>
    <dbReference type="NCBI Taxonomy" id="597456"/>
    <lineage>
        <taxon>Eukaryota</taxon>
        <taxon>Metazoa</taxon>
        <taxon>Ecdysozoa</taxon>
        <taxon>Arthropoda</taxon>
        <taxon>Hexapoda</taxon>
        <taxon>Insecta</taxon>
        <taxon>Pterygota</taxon>
        <taxon>Neoptera</taxon>
        <taxon>Endopterygota</taxon>
        <taxon>Hymenoptera</taxon>
        <taxon>Apocrita</taxon>
        <taxon>Aculeata</taxon>
        <taxon>Apoidea</taxon>
        <taxon>Anthophila</taxon>
        <taxon>Apidae</taxon>
        <taxon>Habropoda</taxon>
    </lineage>
</organism>
<dbReference type="EMBL" id="KQ414601">
    <property type="protein sequence ID" value="KOC69691.1"/>
    <property type="molecule type" value="Genomic_DNA"/>
</dbReference>
<keyword evidence="1" id="KW-0812">Transmembrane</keyword>
<sequence length="723" mass="84377">MHSITLNICAYILLFANVITIVILLKKQFKQWKSTPLYILSVSDVLFSIFTSSILLIICVEQVTYTSNNNVNNTFFNDSMWNEENDYENQWVKLIRFTKNVNSTISQTNFDVIPKCNIINVIVKYGILFFPFTNSFVSLLMFSVQCNLNVFNLKNQCFKFLQSEEKICKDNISIEKFHNKTQCDSMTKQNFKKILQIFKCNEIRKDKKSISIFVISQWIIPIIVTGLLYLSEYDRNYTENMENTKCFIESIFLLDECHNNVQPISITQNTSSEMYATSPYKNYVDNEDLTRLQNSNATQVNEIINKIQNIVYSILNDTSAISFNMISYNVSEPINMIEYLKPDADSKIIEQNKSLENELNLTKNISLIKYKNSENSIGVKNNTHLQNNAQLNNYSDEYNEELLFFNELTINSTNFTMKEENHKHNITTDTTEKLHFKESETDVNITEGILDNSMNVTIKHNTSVMSNDQIYAEIVTRIHNTPIHHIFQNYYNKKQLREVESKKNFQHNSTLDTQNVLSAIKMIIYQNDNASKIMQVHVTDKCFIPIQFLKLHLLVIVFIIYFLPILFSLTLQQHGKLNCQIILEKLRVKNKMSLDNFMQHLETYQENYNKGCDENYKSTQHYISSFDEKDVQLNMINQVGNMLKLFDTIKMSLLSGTLLWTPLFSEFLVEVFTFLHIPQWLINTTFFAAIAFGVLRNIFNLKMIKLQEINTTIAKINSVHPIT</sequence>
<keyword evidence="1" id="KW-0472">Membrane</keyword>
<reference evidence="2 3" key="1">
    <citation type="submission" date="2015-07" db="EMBL/GenBank/DDBJ databases">
        <title>The genome of Habropoda laboriosa.</title>
        <authorList>
            <person name="Pan H."/>
            <person name="Kapheim K."/>
        </authorList>
    </citation>
    <scope>NUCLEOTIDE SEQUENCE [LARGE SCALE GENOMIC DNA]</scope>
    <source>
        <strain evidence="2">0110345459</strain>
    </source>
</reference>
<gene>
    <name evidence="2" type="ORF">WH47_07878</name>
</gene>
<feature type="transmembrane region" description="Helical" evidence="1">
    <location>
        <begin position="551"/>
        <end position="571"/>
    </location>
</feature>
<keyword evidence="3" id="KW-1185">Reference proteome</keyword>
<dbReference type="AlphaFoldDB" id="A0A0L7RG29"/>
<evidence type="ECO:0000256" key="1">
    <source>
        <dbReference type="SAM" id="Phobius"/>
    </source>
</evidence>
<feature type="transmembrane region" description="Helical" evidence="1">
    <location>
        <begin position="680"/>
        <end position="699"/>
    </location>
</feature>
<dbReference type="Proteomes" id="UP000053825">
    <property type="component" value="Unassembled WGS sequence"/>
</dbReference>
<feature type="transmembrane region" description="Helical" evidence="1">
    <location>
        <begin position="652"/>
        <end position="674"/>
    </location>
</feature>
<feature type="transmembrane region" description="Helical" evidence="1">
    <location>
        <begin position="37"/>
        <end position="58"/>
    </location>
</feature>
<feature type="transmembrane region" description="Helical" evidence="1">
    <location>
        <begin position="122"/>
        <end position="144"/>
    </location>
</feature>
<protein>
    <submittedName>
        <fullName evidence="2">Uncharacterized protein</fullName>
    </submittedName>
</protein>
<feature type="transmembrane region" description="Helical" evidence="1">
    <location>
        <begin position="210"/>
        <end position="230"/>
    </location>
</feature>
<feature type="transmembrane region" description="Helical" evidence="1">
    <location>
        <begin position="6"/>
        <end position="25"/>
    </location>
</feature>
<keyword evidence="1" id="KW-1133">Transmembrane helix</keyword>